<organism evidence="2 3">
    <name type="scientific">Actinomadura rugatobispora</name>
    <dbReference type="NCBI Taxonomy" id="1994"/>
    <lineage>
        <taxon>Bacteria</taxon>
        <taxon>Bacillati</taxon>
        <taxon>Actinomycetota</taxon>
        <taxon>Actinomycetes</taxon>
        <taxon>Streptosporangiales</taxon>
        <taxon>Thermomonosporaceae</taxon>
        <taxon>Actinomadura</taxon>
    </lineage>
</organism>
<evidence type="ECO:0000313" key="2">
    <source>
        <dbReference type="EMBL" id="MFC5746986.1"/>
    </source>
</evidence>
<evidence type="ECO:0000313" key="3">
    <source>
        <dbReference type="Proteomes" id="UP001596074"/>
    </source>
</evidence>
<feature type="compositionally biased region" description="Basic and acidic residues" evidence="1">
    <location>
        <begin position="96"/>
        <end position="110"/>
    </location>
</feature>
<gene>
    <name evidence="2" type="ORF">ACFPZN_15265</name>
</gene>
<evidence type="ECO:0000256" key="1">
    <source>
        <dbReference type="SAM" id="MobiDB-lite"/>
    </source>
</evidence>
<sequence length="165" mass="18108">MGTDRRTGYLEELEHELDTRGLVARVVRTRSGPVFLRVVNPDAASLAEDVTCAPAPESHDHYYWWSWGERMHRVDDPGGAAVKLARVLQPLPSETLHPESLHGEPLHGESLRAAPLPAGPLPQEPLSPAHRPKTHLPQAHLPVGKRPLRAQPPETAAAERPTGRS</sequence>
<reference evidence="3" key="1">
    <citation type="journal article" date="2019" name="Int. J. Syst. Evol. Microbiol.">
        <title>The Global Catalogue of Microorganisms (GCM) 10K type strain sequencing project: providing services to taxonomists for standard genome sequencing and annotation.</title>
        <authorList>
            <consortium name="The Broad Institute Genomics Platform"/>
            <consortium name="The Broad Institute Genome Sequencing Center for Infectious Disease"/>
            <person name="Wu L."/>
            <person name="Ma J."/>
        </authorList>
    </citation>
    <scope>NUCLEOTIDE SEQUENCE [LARGE SCALE GENOMIC DNA]</scope>
    <source>
        <strain evidence="3">KCTC 42087</strain>
    </source>
</reference>
<dbReference type="RefSeq" id="WP_378282606.1">
    <property type="nucleotide sequence ID" value="NZ_JBHSON010000018.1"/>
</dbReference>
<proteinExistence type="predicted"/>
<accession>A0ABW0ZUV3</accession>
<keyword evidence="3" id="KW-1185">Reference proteome</keyword>
<protein>
    <submittedName>
        <fullName evidence="2">Uncharacterized protein</fullName>
    </submittedName>
</protein>
<dbReference type="EMBL" id="JBHSON010000018">
    <property type="protein sequence ID" value="MFC5746986.1"/>
    <property type="molecule type" value="Genomic_DNA"/>
</dbReference>
<comment type="caution">
    <text evidence="2">The sequence shown here is derived from an EMBL/GenBank/DDBJ whole genome shotgun (WGS) entry which is preliminary data.</text>
</comment>
<dbReference type="Proteomes" id="UP001596074">
    <property type="component" value="Unassembled WGS sequence"/>
</dbReference>
<name>A0ABW0ZUV3_9ACTN</name>
<feature type="region of interest" description="Disordered" evidence="1">
    <location>
        <begin position="93"/>
        <end position="165"/>
    </location>
</feature>